<feature type="compositionally biased region" description="Polar residues" evidence="1">
    <location>
        <begin position="275"/>
        <end position="291"/>
    </location>
</feature>
<dbReference type="InterPro" id="IPR029071">
    <property type="entry name" value="Ubiquitin-like_domsf"/>
</dbReference>
<dbReference type="EMBL" id="CDPU01000058">
    <property type="protein sequence ID" value="CEO55918.1"/>
    <property type="molecule type" value="Genomic_DNA"/>
</dbReference>
<dbReference type="Pfam" id="PF11470">
    <property type="entry name" value="TUG-UBL1"/>
    <property type="match status" value="1"/>
</dbReference>
<feature type="region of interest" description="Disordered" evidence="1">
    <location>
        <begin position="468"/>
        <end position="507"/>
    </location>
</feature>
<accession>A0A0B7KEC5</accession>
<dbReference type="AlphaFoldDB" id="A0A0B7KEC5"/>
<dbReference type="GO" id="GO:0012506">
    <property type="term" value="C:vesicle membrane"/>
    <property type="evidence" value="ECO:0007669"/>
    <property type="project" value="TreeGrafter"/>
</dbReference>
<dbReference type="SUPFAM" id="SSF54236">
    <property type="entry name" value="Ubiquitin-like"/>
    <property type="match status" value="2"/>
</dbReference>
<dbReference type="Gene3D" id="3.10.20.90">
    <property type="entry name" value="Phosphatidylinositol 3-kinase Catalytic Subunit, Chain A, domain 1"/>
    <property type="match status" value="1"/>
</dbReference>
<reference evidence="3" key="1">
    <citation type="submission" date="2015-01" db="EMBL/GenBank/DDBJ databases">
        <authorList>
            <person name="Durling Mikael"/>
        </authorList>
    </citation>
    <scope>NUCLEOTIDE SEQUENCE</scope>
</reference>
<dbReference type="InterPro" id="IPR059238">
    <property type="entry name" value="UBX1_UBXN9"/>
</dbReference>
<feature type="compositionally biased region" description="Basic and acidic residues" evidence="1">
    <location>
        <begin position="221"/>
        <end position="234"/>
    </location>
</feature>
<evidence type="ECO:0000259" key="2">
    <source>
        <dbReference type="Pfam" id="PF11470"/>
    </source>
</evidence>
<dbReference type="CDD" id="cd16105">
    <property type="entry name" value="Ubl_ASPSCR1_like"/>
    <property type="match status" value="1"/>
</dbReference>
<evidence type="ECO:0000313" key="3">
    <source>
        <dbReference type="EMBL" id="CEO55918.1"/>
    </source>
</evidence>
<feature type="domain" description="TUG ubiquitin-like" evidence="2">
    <location>
        <begin position="8"/>
        <end position="71"/>
    </location>
</feature>
<evidence type="ECO:0000256" key="1">
    <source>
        <dbReference type="SAM" id="MobiDB-lite"/>
    </source>
</evidence>
<dbReference type="CDD" id="cd17075">
    <property type="entry name" value="UBX1_UBXN9"/>
    <property type="match status" value="1"/>
</dbReference>
<dbReference type="GO" id="GO:0006886">
    <property type="term" value="P:intracellular protein transport"/>
    <property type="evidence" value="ECO:0007669"/>
    <property type="project" value="TreeGrafter"/>
</dbReference>
<dbReference type="PANTHER" id="PTHR46467">
    <property type="entry name" value="TETHER CONTAINING UBX DOMAIN FOR GLUT4"/>
    <property type="match status" value="1"/>
</dbReference>
<dbReference type="PANTHER" id="PTHR46467:SF1">
    <property type="entry name" value="TETHER CONTAINING UBX DOMAIN FOR GLUT4"/>
    <property type="match status" value="1"/>
</dbReference>
<sequence length="507" mass="54908">MASHVVVIATDLRRTTIKVTPGTYLIDVLQEACKKLNLPADAYLVKHKQKTVDLSVPFRTSGLTGGAKLELVQKSKTPSAVQVALQVPHPEGKEIPGGRLIQKFPSNLSLWKILRQFESGDASAGRTLNFTARGVAQLVGGASSGGGQLFYETPVLNIMGREYATFADFQKTLSQLGYNSGSVLIRLSYRATDQTLYDAMEHISKAFREAEDGEQESEAASGKDKTPENPHESSEDTPMANTEPEGAPEADNSQHQPAQVSETPADTNAAPGAPESSTQAASPSGPENSLQPVHVFLAPTGSAPAAAQAPVNEGDYTPTIAHAQLHQARLLEHSRNKRLLSDKELEEKAAAEAARIAAVKSVLVKIRFPDNTSSEWEVGPTATGGFLYEAVRHVMADSSQPFRLSLPGSKQIIKDNTNPSNSLVKNYKFTGRVLLNVVWDDSVKPDVRKRPFLKQAVAQQGQAVQVPKVPQVEEEKGQPVVQTAKKEEKEPGSLEKKLPKWFKMGKK</sequence>
<feature type="compositionally biased region" description="Polar residues" evidence="1">
    <location>
        <begin position="251"/>
        <end position="266"/>
    </location>
</feature>
<dbReference type="GO" id="GO:0005737">
    <property type="term" value="C:cytoplasm"/>
    <property type="evidence" value="ECO:0007669"/>
    <property type="project" value="TreeGrafter"/>
</dbReference>
<gene>
    <name evidence="3" type="ORF">BN869_000011976_1</name>
</gene>
<dbReference type="InterPro" id="IPR021569">
    <property type="entry name" value="TUG-UBL1"/>
</dbReference>
<proteinExistence type="predicted"/>
<dbReference type="GO" id="GO:0005634">
    <property type="term" value="C:nucleus"/>
    <property type="evidence" value="ECO:0007669"/>
    <property type="project" value="TreeGrafter"/>
</dbReference>
<protein>
    <recommendedName>
        <fullName evidence="2">TUG ubiquitin-like domain-containing protein</fullName>
    </recommendedName>
</protein>
<organism evidence="3">
    <name type="scientific">Bionectria ochroleuca</name>
    <name type="common">Gliocladium roseum</name>
    <dbReference type="NCBI Taxonomy" id="29856"/>
    <lineage>
        <taxon>Eukaryota</taxon>
        <taxon>Fungi</taxon>
        <taxon>Dikarya</taxon>
        <taxon>Ascomycota</taxon>
        <taxon>Pezizomycotina</taxon>
        <taxon>Sordariomycetes</taxon>
        <taxon>Hypocreomycetidae</taxon>
        <taxon>Hypocreales</taxon>
        <taxon>Bionectriaceae</taxon>
        <taxon>Clonostachys</taxon>
    </lineage>
</organism>
<feature type="compositionally biased region" description="Basic and acidic residues" evidence="1">
    <location>
        <begin position="484"/>
        <end position="498"/>
    </location>
</feature>
<name>A0A0B7KEC5_BIOOC</name>
<feature type="region of interest" description="Disordered" evidence="1">
    <location>
        <begin position="209"/>
        <end position="292"/>
    </location>
</feature>